<dbReference type="EMBL" id="SPLM01000075">
    <property type="protein sequence ID" value="TMW61632.1"/>
    <property type="molecule type" value="Genomic_DNA"/>
</dbReference>
<dbReference type="AlphaFoldDB" id="A0A8K1CGB1"/>
<keyword evidence="2" id="KW-1185">Reference proteome</keyword>
<proteinExistence type="predicted"/>
<protein>
    <submittedName>
        <fullName evidence="1">Uncharacterized protein</fullName>
    </submittedName>
</protein>
<accession>A0A8K1CGB1</accession>
<dbReference type="OrthoDB" id="167050at2759"/>
<gene>
    <name evidence="1" type="ORF">Poli38472_010695</name>
</gene>
<dbReference type="Proteomes" id="UP000794436">
    <property type="component" value="Unassembled WGS sequence"/>
</dbReference>
<evidence type="ECO:0000313" key="2">
    <source>
        <dbReference type="Proteomes" id="UP000794436"/>
    </source>
</evidence>
<reference evidence="1" key="1">
    <citation type="submission" date="2019-03" db="EMBL/GenBank/DDBJ databases">
        <title>Long read genome sequence of the mycoparasitic Pythium oligandrum ATCC 38472 isolated from sugarbeet rhizosphere.</title>
        <authorList>
            <person name="Gaulin E."/>
        </authorList>
    </citation>
    <scope>NUCLEOTIDE SEQUENCE</scope>
    <source>
        <strain evidence="1">ATCC 38472_TT</strain>
    </source>
</reference>
<comment type="caution">
    <text evidence="1">The sequence shown here is derived from an EMBL/GenBank/DDBJ whole genome shotgun (WGS) entry which is preliminary data.</text>
</comment>
<organism evidence="1 2">
    <name type="scientific">Pythium oligandrum</name>
    <name type="common">Mycoparasitic fungus</name>
    <dbReference type="NCBI Taxonomy" id="41045"/>
    <lineage>
        <taxon>Eukaryota</taxon>
        <taxon>Sar</taxon>
        <taxon>Stramenopiles</taxon>
        <taxon>Oomycota</taxon>
        <taxon>Peronosporomycetes</taxon>
        <taxon>Pythiales</taxon>
        <taxon>Pythiaceae</taxon>
        <taxon>Pythium</taxon>
    </lineage>
</organism>
<name>A0A8K1CGB1_PYTOL</name>
<evidence type="ECO:0000313" key="1">
    <source>
        <dbReference type="EMBL" id="TMW61632.1"/>
    </source>
</evidence>
<sequence>MSLMLWSRLRVSVMHQLAFILEEQWAVVQFYFIMWVVYAVHASLEHLGVDYSFKFEWLKHNNNLIGW</sequence>